<feature type="domain" description="G-protein coupled receptors family 1 profile" evidence="9">
    <location>
        <begin position="18"/>
        <end position="211"/>
    </location>
</feature>
<evidence type="ECO:0000259" key="9">
    <source>
        <dbReference type="PROSITE" id="PS50262"/>
    </source>
</evidence>
<reference evidence="10" key="1">
    <citation type="submission" date="2021-02" db="EMBL/GenBank/DDBJ databases">
        <authorList>
            <person name="Nowell W R."/>
        </authorList>
    </citation>
    <scope>NUCLEOTIDE SEQUENCE</scope>
</reference>
<feature type="transmembrane region" description="Helical" evidence="8">
    <location>
        <begin position="151"/>
        <end position="176"/>
    </location>
</feature>
<dbReference type="Proteomes" id="UP000663832">
    <property type="component" value="Unassembled WGS sequence"/>
</dbReference>
<dbReference type="InterPro" id="IPR000276">
    <property type="entry name" value="GPCR_Rhodpsn"/>
</dbReference>
<feature type="transmembrane region" description="Helical" evidence="8">
    <location>
        <begin position="191"/>
        <end position="213"/>
    </location>
</feature>
<dbReference type="InterPro" id="IPR017452">
    <property type="entry name" value="GPCR_Rhodpsn_7TM"/>
</dbReference>
<keyword evidence="5 8" id="KW-0472">Membrane</keyword>
<evidence type="ECO:0000256" key="4">
    <source>
        <dbReference type="ARBA" id="ARBA00023040"/>
    </source>
</evidence>
<keyword evidence="3 8" id="KW-1133">Transmembrane helix</keyword>
<evidence type="ECO:0000256" key="7">
    <source>
        <dbReference type="ARBA" id="ARBA00023224"/>
    </source>
</evidence>
<evidence type="ECO:0000256" key="1">
    <source>
        <dbReference type="ARBA" id="ARBA00004141"/>
    </source>
</evidence>
<evidence type="ECO:0000313" key="10">
    <source>
        <dbReference type="EMBL" id="CAF1025080.1"/>
    </source>
</evidence>
<dbReference type="GO" id="GO:0005886">
    <property type="term" value="C:plasma membrane"/>
    <property type="evidence" value="ECO:0007669"/>
    <property type="project" value="TreeGrafter"/>
</dbReference>
<keyword evidence="7" id="KW-0807">Transducer</keyword>
<evidence type="ECO:0000256" key="8">
    <source>
        <dbReference type="SAM" id="Phobius"/>
    </source>
</evidence>
<dbReference type="PANTHER" id="PTHR24243:SF230">
    <property type="entry name" value="G-PROTEIN COUPLED RECEPTORS FAMILY 1 PROFILE DOMAIN-CONTAINING PROTEIN"/>
    <property type="match status" value="1"/>
</dbReference>
<protein>
    <recommendedName>
        <fullName evidence="9">G-protein coupled receptors family 1 profile domain-containing protein</fullName>
    </recommendedName>
</protein>
<dbReference type="GO" id="GO:0004930">
    <property type="term" value="F:G protein-coupled receptor activity"/>
    <property type="evidence" value="ECO:0007669"/>
    <property type="project" value="UniProtKB-KW"/>
</dbReference>
<keyword evidence="2 8" id="KW-0812">Transmembrane</keyword>
<evidence type="ECO:0000256" key="2">
    <source>
        <dbReference type="ARBA" id="ARBA00022692"/>
    </source>
</evidence>
<evidence type="ECO:0000256" key="6">
    <source>
        <dbReference type="ARBA" id="ARBA00023170"/>
    </source>
</evidence>
<sequence>MNAKQNNIFTNVASLQSTAFWLIALACADRYFCSSKSVNRRSWSSVRVANRAISLTILLNFLVYIHVPIFFRLDINPATLKPVCYTTGPIGPYRSVLNYCNLFIFGICPSLCMFVFGILTVRHINQRRRVHVASVAIAENRQKNERQILRMLLVQVAVYSITAISFSVGLIITAVITSQPLNVLQAAQANLANAIIGVFSLIGPCLSFYLFTLSSRLFRKEIKHLLCKVNEHVPQSQADQRGITALRPPKQPTIPIT</sequence>
<accession>A0A814IK95</accession>
<name>A0A814IK95_9BILA</name>
<comment type="subcellular location">
    <subcellularLocation>
        <location evidence="1">Membrane</location>
        <topology evidence="1">Multi-pass membrane protein</topology>
    </subcellularLocation>
</comment>
<dbReference type="Pfam" id="PF00001">
    <property type="entry name" value="7tm_1"/>
    <property type="match status" value="1"/>
</dbReference>
<evidence type="ECO:0000256" key="3">
    <source>
        <dbReference type="ARBA" id="ARBA00022989"/>
    </source>
</evidence>
<proteinExistence type="predicted"/>
<dbReference type="AlphaFoldDB" id="A0A814IK95"/>
<keyword evidence="11" id="KW-1185">Reference proteome</keyword>
<organism evidence="10 11">
    <name type="scientific">Adineta steineri</name>
    <dbReference type="NCBI Taxonomy" id="433720"/>
    <lineage>
        <taxon>Eukaryota</taxon>
        <taxon>Metazoa</taxon>
        <taxon>Spiralia</taxon>
        <taxon>Gnathifera</taxon>
        <taxon>Rotifera</taxon>
        <taxon>Eurotatoria</taxon>
        <taxon>Bdelloidea</taxon>
        <taxon>Adinetida</taxon>
        <taxon>Adinetidae</taxon>
        <taxon>Adineta</taxon>
    </lineage>
</organism>
<evidence type="ECO:0000313" key="11">
    <source>
        <dbReference type="Proteomes" id="UP000663832"/>
    </source>
</evidence>
<dbReference type="SUPFAM" id="SSF81321">
    <property type="entry name" value="Family A G protein-coupled receptor-like"/>
    <property type="match status" value="1"/>
</dbReference>
<feature type="transmembrane region" description="Helical" evidence="8">
    <location>
        <begin position="52"/>
        <end position="71"/>
    </location>
</feature>
<comment type="caution">
    <text evidence="10">The sequence shown here is derived from an EMBL/GenBank/DDBJ whole genome shotgun (WGS) entry which is preliminary data.</text>
</comment>
<keyword evidence="6" id="KW-0675">Receptor</keyword>
<dbReference type="EMBL" id="CAJNOM010000090">
    <property type="protein sequence ID" value="CAF1025080.1"/>
    <property type="molecule type" value="Genomic_DNA"/>
</dbReference>
<dbReference type="PROSITE" id="PS50262">
    <property type="entry name" value="G_PROTEIN_RECEP_F1_2"/>
    <property type="match status" value="1"/>
</dbReference>
<keyword evidence="4" id="KW-0297">G-protein coupled receptor</keyword>
<dbReference type="PANTHER" id="PTHR24243">
    <property type="entry name" value="G-PROTEIN COUPLED RECEPTOR"/>
    <property type="match status" value="1"/>
</dbReference>
<feature type="transmembrane region" description="Helical" evidence="8">
    <location>
        <begin position="102"/>
        <end position="121"/>
    </location>
</feature>
<gene>
    <name evidence="10" type="ORF">QVE165_LOCUS16220</name>
</gene>
<dbReference type="PROSITE" id="PS51257">
    <property type="entry name" value="PROKAR_LIPOPROTEIN"/>
    <property type="match status" value="1"/>
</dbReference>
<evidence type="ECO:0000256" key="5">
    <source>
        <dbReference type="ARBA" id="ARBA00023136"/>
    </source>
</evidence>
<dbReference type="Gene3D" id="1.20.1070.10">
    <property type="entry name" value="Rhodopsin 7-helix transmembrane proteins"/>
    <property type="match status" value="1"/>
</dbReference>